<dbReference type="EMBL" id="MW030593">
    <property type="protein sequence ID" value="QPI16686.1"/>
    <property type="molecule type" value="Genomic_DNA"/>
</dbReference>
<proteinExistence type="predicted"/>
<protein>
    <submittedName>
        <fullName evidence="1">Uncharacterized protein</fullName>
    </submittedName>
</protein>
<gene>
    <name evidence="1" type="ORF">NIOZUU159_00180</name>
</gene>
<organism evidence="1">
    <name type="scientific">Virus NIOZ-UU159</name>
    <dbReference type="NCBI Taxonomy" id="2763270"/>
    <lineage>
        <taxon>Viruses</taxon>
    </lineage>
</organism>
<reference evidence="1" key="1">
    <citation type="submission" date="2020-08" db="EMBL/GenBank/DDBJ databases">
        <title>Bridging the membrane lipid divide: bacteria of the FCB group superphylum have the potential to synthesize archaeal ether lipids.</title>
        <authorList>
            <person name="Villanueva L."/>
            <person name="von Meijenfeldt F.A.B."/>
            <person name="Westbye A.B."/>
            <person name="Yadav S."/>
            <person name="Hopmans E.C."/>
            <person name="Dutilh B.E."/>
            <person name="Sinninghe Damste J.S."/>
        </authorList>
    </citation>
    <scope>NUCLEOTIDE SEQUENCE</scope>
    <source>
        <strain evidence="1">NIOZ-UU159</strain>
    </source>
</reference>
<sequence length="55" mass="6374">MNTICYICDNADNVIYTHTTFICKKCNTILRNKCDICGYKCNNKCLDIFKNTLTL</sequence>
<evidence type="ECO:0000313" key="1">
    <source>
        <dbReference type="EMBL" id="QPI16686.1"/>
    </source>
</evidence>
<accession>A0A7S9SVA8</accession>
<name>A0A7S9SVA8_9VIRU</name>